<dbReference type="GeneID" id="16607536"/>
<protein>
    <submittedName>
        <fullName evidence="2">F-box domain containing protein</fullName>
    </submittedName>
</protein>
<accession>S4VYH3</accession>
<sequence>MAETTIYDLALEVCAHLFAICVPRDLEALGATCHTMRAAARDPHLWRHLFERDFGHLYPTRTGHAQWPADGVLCDSWVDALCREWGIGAPTVRLPPPGEPWVPQPFMHMQSAGKDARWLYIFHATGNHDGTAARSTPARRHDNRYTVKFIEFPSWWYEEADCGIFVWKVAVGDYKITCSNTPDRAPPSRVEIDRTHESTYWTVGDAVKPLSSFRIWGPQTRRARQSLVRNGRLMISEATYRERDEYSDGSMTDHTYSTEDISCSVTRYPNGDCIRYQLTAGRVSRIDDFVCSKDCPVVEFAGRSLRPRGWTWSKATLSPDDTNEHYFWPKGTCDDALAFRDYVLRGLIGWHPRLREIALAHTTRPRTFR</sequence>
<dbReference type="Gene3D" id="1.20.1280.50">
    <property type="match status" value="1"/>
</dbReference>
<keyword evidence="3" id="KW-1185">Reference proteome</keyword>
<dbReference type="Pfam" id="PF12937">
    <property type="entry name" value="F-box-like"/>
    <property type="match status" value="1"/>
</dbReference>
<dbReference type="InterPro" id="IPR001810">
    <property type="entry name" value="F-box_dom"/>
</dbReference>
<proteinExistence type="predicted"/>
<dbReference type="Proteomes" id="UP000204584">
    <property type="component" value="Segment"/>
</dbReference>
<organism evidence="2 3">
    <name type="scientific">Pandoravirus salinus</name>
    <dbReference type="NCBI Taxonomy" id="1349410"/>
    <lineage>
        <taxon>Viruses</taxon>
        <taxon>Pandoravirus</taxon>
    </lineage>
</organism>
<dbReference type="SUPFAM" id="SSF81383">
    <property type="entry name" value="F-box domain"/>
    <property type="match status" value="1"/>
</dbReference>
<evidence type="ECO:0000313" key="3">
    <source>
        <dbReference type="Proteomes" id="UP000204584"/>
    </source>
</evidence>
<feature type="domain" description="F-box" evidence="1">
    <location>
        <begin position="12"/>
        <end position="51"/>
    </location>
</feature>
<dbReference type="InterPro" id="IPR036047">
    <property type="entry name" value="F-box-like_dom_sf"/>
</dbReference>
<reference evidence="2 3" key="1">
    <citation type="journal article" date="2013" name="Science">
        <title>Pandoraviruses: amoeba viruses with genomes up to 2.5 Mb reaching that of parasitic eukaryotes.</title>
        <authorList>
            <person name="Philippe N."/>
            <person name="Legendre M."/>
            <person name="Doutre G."/>
            <person name="Coute Y."/>
            <person name="Poirot O."/>
            <person name="Lescot M."/>
            <person name="Arslan D."/>
            <person name="Seltzer V."/>
            <person name="Bertaux L."/>
            <person name="Bruley C."/>
            <person name="Garin J."/>
            <person name="Claverie J.M."/>
            <person name="Abergel C."/>
        </authorList>
    </citation>
    <scope>NUCLEOTIDE SEQUENCE [LARGE SCALE GENOMIC DNA]</scope>
</reference>
<gene>
    <name evidence="2" type="ORF">psal_cds_1354</name>
</gene>
<name>S4VYH3_9VIRU</name>
<dbReference type="RefSeq" id="YP_008438828.1">
    <property type="nucleotide sequence ID" value="NC_022098.1"/>
</dbReference>
<dbReference type="EMBL" id="KC977571">
    <property type="protein sequence ID" value="AGO85749.1"/>
    <property type="molecule type" value="Genomic_DNA"/>
</dbReference>
<evidence type="ECO:0000259" key="1">
    <source>
        <dbReference type="Pfam" id="PF12937"/>
    </source>
</evidence>
<dbReference type="KEGG" id="vg:16607536"/>
<evidence type="ECO:0000313" key="2">
    <source>
        <dbReference type="EMBL" id="AGO85749.1"/>
    </source>
</evidence>